<gene>
    <name evidence="6" type="ORF">SAMN04490356_3136</name>
</gene>
<dbReference type="PANTHER" id="PTHR43214:SF43">
    <property type="entry name" value="TWO-COMPONENT RESPONSE REGULATOR"/>
    <property type="match status" value="1"/>
</dbReference>
<feature type="domain" description="HTH luxR-type" evidence="4">
    <location>
        <begin position="143"/>
        <end position="208"/>
    </location>
</feature>
<dbReference type="PRINTS" id="PR00038">
    <property type="entry name" value="HTHLUXR"/>
</dbReference>
<dbReference type="InterPro" id="IPR016032">
    <property type="entry name" value="Sig_transdc_resp-reg_C-effctor"/>
</dbReference>
<dbReference type="SUPFAM" id="SSF52172">
    <property type="entry name" value="CheY-like"/>
    <property type="match status" value="1"/>
</dbReference>
<dbReference type="Gene3D" id="3.40.50.2300">
    <property type="match status" value="1"/>
</dbReference>
<feature type="modified residue" description="4-aspartylphosphate" evidence="3">
    <location>
        <position position="58"/>
    </location>
</feature>
<evidence type="ECO:0000313" key="6">
    <source>
        <dbReference type="EMBL" id="SEC16355.1"/>
    </source>
</evidence>
<dbReference type="Pfam" id="PF00072">
    <property type="entry name" value="Response_reg"/>
    <property type="match status" value="1"/>
</dbReference>
<dbReference type="InterPro" id="IPR000792">
    <property type="entry name" value="Tscrpt_reg_LuxR_C"/>
</dbReference>
<dbReference type="InterPro" id="IPR058245">
    <property type="entry name" value="NreC/VraR/RcsB-like_REC"/>
</dbReference>
<dbReference type="GO" id="GO:0000160">
    <property type="term" value="P:phosphorelay signal transduction system"/>
    <property type="evidence" value="ECO:0007669"/>
    <property type="project" value="InterPro"/>
</dbReference>
<dbReference type="EMBL" id="FNST01000002">
    <property type="protein sequence ID" value="SEC16355.1"/>
    <property type="molecule type" value="Genomic_DNA"/>
</dbReference>
<dbReference type="InterPro" id="IPR011006">
    <property type="entry name" value="CheY-like_superfamily"/>
</dbReference>
<dbReference type="InterPro" id="IPR039420">
    <property type="entry name" value="WalR-like"/>
</dbReference>
<dbReference type="PROSITE" id="PS00622">
    <property type="entry name" value="HTH_LUXR_1"/>
    <property type="match status" value="1"/>
</dbReference>
<feature type="domain" description="Response regulatory" evidence="5">
    <location>
        <begin position="7"/>
        <end position="123"/>
    </location>
</feature>
<dbReference type="Proteomes" id="UP000198609">
    <property type="component" value="Unassembled WGS sequence"/>
</dbReference>
<keyword evidence="2 6" id="KW-0238">DNA-binding</keyword>
<dbReference type="GO" id="GO:0006355">
    <property type="term" value="P:regulation of DNA-templated transcription"/>
    <property type="evidence" value="ECO:0007669"/>
    <property type="project" value="InterPro"/>
</dbReference>
<evidence type="ECO:0000256" key="2">
    <source>
        <dbReference type="ARBA" id="ARBA00023125"/>
    </source>
</evidence>
<keyword evidence="7" id="KW-1185">Reference proteome</keyword>
<proteinExistence type="predicted"/>
<evidence type="ECO:0000256" key="1">
    <source>
        <dbReference type="ARBA" id="ARBA00022553"/>
    </source>
</evidence>
<protein>
    <submittedName>
        <fullName evidence="6">DNA-binding response regulator, NarL/FixJ family, contains REC and HTH domains</fullName>
    </submittedName>
</protein>
<dbReference type="CDD" id="cd06170">
    <property type="entry name" value="LuxR_C_like"/>
    <property type="match status" value="1"/>
</dbReference>
<dbReference type="PROSITE" id="PS50043">
    <property type="entry name" value="HTH_LUXR_2"/>
    <property type="match status" value="1"/>
</dbReference>
<name>A0A1H4Q9R5_STRMJ</name>
<evidence type="ECO:0000259" key="5">
    <source>
        <dbReference type="PROSITE" id="PS50110"/>
    </source>
</evidence>
<dbReference type="PROSITE" id="PS50110">
    <property type="entry name" value="RESPONSE_REGULATORY"/>
    <property type="match status" value="1"/>
</dbReference>
<dbReference type="SMART" id="SM00421">
    <property type="entry name" value="HTH_LUXR"/>
    <property type="match status" value="1"/>
</dbReference>
<dbReference type="GO" id="GO:0003677">
    <property type="term" value="F:DNA binding"/>
    <property type="evidence" value="ECO:0007669"/>
    <property type="project" value="UniProtKB-KW"/>
</dbReference>
<dbReference type="AlphaFoldDB" id="A0A1H4Q9R5"/>
<keyword evidence="1 3" id="KW-0597">Phosphoprotein</keyword>
<dbReference type="SMART" id="SM00448">
    <property type="entry name" value="REC"/>
    <property type="match status" value="1"/>
</dbReference>
<sequence>MNQVALRVLIADDHAVVRQGLRMILGLDNEIKVVGETTNGREAVRLARELCPDVVLMDLLMPVMDGVSATAEIRQDLPEVEVVALTSSLDDAMVMGAVRAGAIGFLLKNAEADDLRNAVKAAAAGQIHVSPAAISRLMGQVREPSGPEQLTERETEVLTMLARGKANKEIAHDLRIGQQTVKTYVSHILTKLGVHSRTQAAVYAVQSGLVPAGELTPPEALESTTREQWWSA</sequence>
<dbReference type="PANTHER" id="PTHR43214">
    <property type="entry name" value="TWO-COMPONENT RESPONSE REGULATOR"/>
    <property type="match status" value="1"/>
</dbReference>
<evidence type="ECO:0000259" key="4">
    <source>
        <dbReference type="PROSITE" id="PS50043"/>
    </source>
</evidence>
<organism evidence="6 7">
    <name type="scientific">Streptomyces melanosporofaciens</name>
    <dbReference type="NCBI Taxonomy" id="67327"/>
    <lineage>
        <taxon>Bacteria</taxon>
        <taxon>Bacillati</taxon>
        <taxon>Actinomycetota</taxon>
        <taxon>Actinomycetes</taxon>
        <taxon>Kitasatosporales</taxon>
        <taxon>Streptomycetaceae</taxon>
        <taxon>Streptomyces</taxon>
        <taxon>Streptomyces violaceusniger group</taxon>
    </lineage>
</organism>
<evidence type="ECO:0000256" key="3">
    <source>
        <dbReference type="PROSITE-ProRule" id="PRU00169"/>
    </source>
</evidence>
<dbReference type="InterPro" id="IPR001789">
    <property type="entry name" value="Sig_transdc_resp-reg_receiver"/>
</dbReference>
<evidence type="ECO:0000313" key="7">
    <source>
        <dbReference type="Proteomes" id="UP000198609"/>
    </source>
</evidence>
<reference evidence="7" key="1">
    <citation type="submission" date="2016-10" db="EMBL/GenBank/DDBJ databases">
        <authorList>
            <person name="Varghese N."/>
            <person name="Submissions S."/>
        </authorList>
    </citation>
    <scope>NUCLEOTIDE SEQUENCE [LARGE SCALE GENOMIC DNA]</scope>
    <source>
        <strain evidence="7">DSM 40318</strain>
    </source>
</reference>
<dbReference type="SUPFAM" id="SSF46894">
    <property type="entry name" value="C-terminal effector domain of the bipartite response regulators"/>
    <property type="match status" value="1"/>
</dbReference>
<accession>A0A1H4Q9R5</accession>
<dbReference type="Pfam" id="PF00196">
    <property type="entry name" value="GerE"/>
    <property type="match status" value="1"/>
</dbReference>
<dbReference type="CDD" id="cd17535">
    <property type="entry name" value="REC_NarL-like"/>
    <property type="match status" value="1"/>
</dbReference>